<name>A0A0K6HR42_9BURK</name>
<proteinExistence type="predicted"/>
<keyword evidence="2" id="KW-0472">Membrane</keyword>
<dbReference type="OrthoDB" id="9155027at2"/>
<dbReference type="STRING" id="339866.GCA_001418255_00194"/>
<sequence length="100" mass="10535">MPDTPEKSDSPPAAPQQPRRGMNVQLSGLLGIVIAIVVLVGIFSLLRERLVNRPVDAPQLQLANDSPCMADGIKALAASGKAITYGQLGKLKKQCGEDGE</sequence>
<evidence type="ECO:0000313" key="4">
    <source>
        <dbReference type="Proteomes" id="UP000183649"/>
    </source>
</evidence>
<dbReference type="AlphaFoldDB" id="A0A0K6HR42"/>
<evidence type="ECO:0000313" key="3">
    <source>
        <dbReference type="EMBL" id="CUA93349.1"/>
    </source>
</evidence>
<evidence type="ECO:0000256" key="1">
    <source>
        <dbReference type="SAM" id="MobiDB-lite"/>
    </source>
</evidence>
<keyword evidence="2" id="KW-0812">Transmembrane</keyword>
<protein>
    <submittedName>
        <fullName evidence="3">Uncharacterized protein</fullName>
    </submittedName>
</protein>
<dbReference type="Proteomes" id="UP000183649">
    <property type="component" value="Unassembled WGS sequence"/>
</dbReference>
<keyword evidence="2" id="KW-1133">Transmembrane helix</keyword>
<accession>A0A0K6HR42</accession>
<dbReference type="EMBL" id="CYHF01000001">
    <property type="protein sequence ID" value="CUA93349.1"/>
    <property type="molecule type" value="Genomic_DNA"/>
</dbReference>
<feature type="region of interest" description="Disordered" evidence="1">
    <location>
        <begin position="1"/>
        <end position="20"/>
    </location>
</feature>
<evidence type="ECO:0000256" key="2">
    <source>
        <dbReference type="SAM" id="Phobius"/>
    </source>
</evidence>
<dbReference type="RefSeq" id="WP_055449158.1">
    <property type="nucleotide sequence ID" value="NZ_CYHF01000001.1"/>
</dbReference>
<organism evidence="3 4">
    <name type="scientific">Thiomonas bhubaneswarensis</name>
    <dbReference type="NCBI Taxonomy" id="339866"/>
    <lineage>
        <taxon>Bacteria</taxon>
        <taxon>Pseudomonadati</taxon>
        <taxon>Pseudomonadota</taxon>
        <taxon>Betaproteobacteria</taxon>
        <taxon>Burkholderiales</taxon>
        <taxon>Thiomonas</taxon>
    </lineage>
</organism>
<keyword evidence="4" id="KW-1185">Reference proteome</keyword>
<reference evidence="4" key="1">
    <citation type="submission" date="2015-08" db="EMBL/GenBank/DDBJ databases">
        <authorList>
            <person name="Varghese N."/>
        </authorList>
    </citation>
    <scope>NUCLEOTIDE SEQUENCE [LARGE SCALE GENOMIC DNA]</scope>
    <source>
        <strain evidence="4">DSM 18181</strain>
    </source>
</reference>
<feature type="transmembrane region" description="Helical" evidence="2">
    <location>
        <begin position="26"/>
        <end position="46"/>
    </location>
</feature>
<gene>
    <name evidence="3" type="ORF">Ga0061069_101196</name>
</gene>